<evidence type="ECO:0000256" key="1">
    <source>
        <dbReference type="SAM" id="MobiDB-lite"/>
    </source>
</evidence>
<sequence length="89" mass="10266">MPRIHYHQTGASKLRNEPATTASQKSPTRRQTSKSPTRIQNYSPNRTKFREPVEMDFEDENHSPPKVRKLDESVASSSGTPPRQVCFYY</sequence>
<proteinExistence type="predicted"/>
<evidence type="ECO:0000313" key="3">
    <source>
        <dbReference type="WBParaSite" id="PSU_v2.g13779.t1"/>
    </source>
</evidence>
<dbReference type="WBParaSite" id="PSU_v2.g13779.t1">
    <property type="protein sequence ID" value="PSU_v2.g13779.t1"/>
    <property type="gene ID" value="PSU_v2.g13779"/>
</dbReference>
<dbReference type="AlphaFoldDB" id="A0A914Y2V7"/>
<organism evidence="2 3">
    <name type="scientific">Panagrolaimus superbus</name>
    <dbReference type="NCBI Taxonomy" id="310955"/>
    <lineage>
        <taxon>Eukaryota</taxon>
        <taxon>Metazoa</taxon>
        <taxon>Ecdysozoa</taxon>
        <taxon>Nematoda</taxon>
        <taxon>Chromadorea</taxon>
        <taxon>Rhabditida</taxon>
        <taxon>Tylenchina</taxon>
        <taxon>Panagrolaimomorpha</taxon>
        <taxon>Panagrolaimoidea</taxon>
        <taxon>Panagrolaimidae</taxon>
        <taxon>Panagrolaimus</taxon>
    </lineage>
</organism>
<evidence type="ECO:0000313" key="2">
    <source>
        <dbReference type="Proteomes" id="UP000887577"/>
    </source>
</evidence>
<protein>
    <submittedName>
        <fullName evidence="3">Uncharacterized protein</fullName>
    </submittedName>
</protein>
<dbReference type="Proteomes" id="UP000887577">
    <property type="component" value="Unplaced"/>
</dbReference>
<name>A0A914Y2V7_9BILA</name>
<feature type="compositionally biased region" description="Basic and acidic residues" evidence="1">
    <location>
        <begin position="60"/>
        <end position="72"/>
    </location>
</feature>
<feature type="region of interest" description="Disordered" evidence="1">
    <location>
        <begin position="1"/>
        <end position="89"/>
    </location>
</feature>
<accession>A0A914Y2V7</accession>
<keyword evidence="2" id="KW-1185">Reference proteome</keyword>
<reference evidence="3" key="1">
    <citation type="submission" date="2022-11" db="UniProtKB">
        <authorList>
            <consortium name="WormBaseParasite"/>
        </authorList>
    </citation>
    <scope>IDENTIFICATION</scope>
</reference>
<feature type="compositionally biased region" description="Polar residues" evidence="1">
    <location>
        <begin position="33"/>
        <end position="46"/>
    </location>
</feature>